<keyword evidence="7 12" id="KW-0411">Iron-sulfur</keyword>
<evidence type="ECO:0000256" key="12">
    <source>
        <dbReference type="HAMAP-Rule" id="MF_00942"/>
    </source>
</evidence>
<evidence type="ECO:0000256" key="6">
    <source>
        <dbReference type="ARBA" id="ARBA00023004"/>
    </source>
</evidence>
<dbReference type="GO" id="GO:0140078">
    <property type="term" value="F:class I DNA-(apurinic or apyrimidinic site) endonuclease activity"/>
    <property type="evidence" value="ECO:0007669"/>
    <property type="project" value="UniProtKB-EC"/>
</dbReference>
<dbReference type="PANTHER" id="PTHR10359">
    <property type="entry name" value="A/G-SPECIFIC ADENINE GLYCOSYLASE/ENDONUCLEASE III"/>
    <property type="match status" value="1"/>
</dbReference>
<dbReference type="SMART" id="SM00478">
    <property type="entry name" value="ENDO3c"/>
    <property type="match status" value="1"/>
</dbReference>
<dbReference type="InterPro" id="IPR003651">
    <property type="entry name" value="Endonuclease3_FeS-loop_motif"/>
</dbReference>
<dbReference type="CDD" id="cd00056">
    <property type="entry name" value="ENDO3c"/>
    <property type="match status" value="1"/>
</dbReference>
<keyword evidence="9 12" id="KW-0234">DNA repair</keyword>
<evidence type="ECO:0000259" key="13">
    <source>
        <dbReference type="SMART" id="SM00478"/>
    </source>
</evidence>
<evidence type="ECO:0000313" key="14">
    <source>
        <dbReference type="EMBL" id="CEO90480.1"/>
    </source>
</evidence>
<sequence>MKVERKITLTLQHTEKQKLTAAVLNCLRQAHPDAGPRLHFSNPYQALVATILSAQTTDEQVNRVTPLFFKKYLDIKALADAEVSHVEEIIKSVGLFRNKAAHLVAAARIILDEHKGEIPDDFDSLLKLPGVGRKTANVVLFNAFGKPGLGVDTHVHRVANRIGLCSEKHPEGTEKRLKELIPEQEWGEAHHLLIFHGRRVCQARKPECTSCTLREICKNACKS</sequence>
<dbReference type="InterPro" id="IPR023170">
    <property type="entry name" value="HhH_base_excis_C"/>
</dbReference>
<keyword evidence="8 12" id="KW-0238">DNA-binding</keyword>
<dbReference type="InterPro" id="IPR003265">
    <property type="entry name" value="HhH-GPD_domain"/>
</dbReference>
<protein>
    <recommendedName>
        <fullName evidence="12">Endonuclease III</fullName>
        <ecNumber evidence="12">4.2.99.18</ecNumber>
    </recommendedName>
    <alternativeName>
        <fullName evidence="12">DNA-(apurinic or apyrimidinic site) lyase</fullName>
    </alternativeName>
</protein>
<reference evidence="15" key="1">
    <citation type="submission" date="2015-01" db="EMBL/GenBank/DDBJ databases">
        <authorList>
            <person name="Manzoor Shahid"/>
            <person name="Zubair Saima"/>
        </authorList>
    </citation>
    <scope>NUCLEOTIDE SEQUENCE [LARGE SCALE GENOMIC DNA]</scope>
    <source>
        <strain evidence="15">Sp3</strain>
    </source>
</reference>
<keyword evidence="11 12" id="KW-0326">Glycosidase</keyword>
<evidence type="ECO:0000256" key="5">
    <source>
        <dbReference type="ARBA" id="ARBA00022801"/>
    </source>
</evidence>
<dbReference type="PANTHER" id="PTHR10359:SF18">
    <property type="entry name" value="ENDONUCLEASE III"/>
    <property type="match status" value="1"/>
</dbReference>
<dbReference type="InterPro" id="IPR000445">
    <property type="entry name" value="HhH_motif"/>
</dbReference>
<dbReference type="SUPFAM" id="SSF48150">
    <property type="entry name" value="DNA-glycosylase"/>
    <property type="match status" value="1"/>
</dbReference>
<dbReference type="EMBL" id="CDRZ01000291">
    <property type="protein sequence ID" value="CEO90480.1"/>
    <property type="molecule type" value="Genomic_DNA"/>
</dbReference>
<evidence type="ECO:0000256" key="7">
    <source>
        <dbReference type="ARBA" id="ARBA00023014"/>
    </source>
</evidence>
<dbReference type="GO" id="GO:0019104">
    <property type="term" value="F:DNA N-glycosylase activity"/>
    <property type="evidence" value="ECO:0007669"/>
    <property type="project" value="UniProtKB-UniRule"/>
</dbReference>
<gene>
    <name evidence="12 14" type="primary">nth</name>
    <name evidence="14" type="ORF">SSCH_90049</name>
</gene>
<feature type="binding site" evidence="12">
    <location>
        <position position="217"/>
    </location>
    <ligand>
        <name>[4Fe-4S] cluster</name>
        <dbReference type="ChEBI" id="CHEBI:49883"/>
    </ligand>
</feature>
<evidence type="ECO:0000256" key="8">
    <source>
        <dbReference type="ARBA" id="ARBA00023125"/>
    </source>
</evidence>
<dbReference type="Gene3D" id="1.10.1670.10">
    <property type="entry name" value="Helix-hairpin-Helix base-excision DNA repair enzymes (C-terminal)"/>
    <property type="match status" value="1"/>
</dbReference>
<dbReference type="GO" id="GO:0051539">
    <property type="term" value="F:4 iron, 4 sulfur cluster binding"/>
    <property type="evidence" value="ECO:0007669"/>
    <property type="project" value="UniProtKB-UniRule"/>
</dbReference>
<feature type="binding site" evidence="12">
    <location>
        <position position="201"/>
    </location>
    <ligand>
        <name>[4Fe-4S] cluster</name>
        <dbReference type="ChEBI" id="CHEBI:49883"/>
    </ligand>
</feature>
<dbReference type="InterPro" id="IPR005759">
    <property type="entry name" value="Nth"/>
</dbReference>
<evidence type="ECO:0000256" key="11">
    <source>
        <dbReference type="ARBA" id="ARBA00023295"/>
    </source>
</evidence>
<feature type="binding site" evidence="12">
    <location>
        <position position="211"/>
    </location>
    <ligand>
        <name>[4Fe-4S] cluster</name>
        <dbReference type="ChEBI" id="CHEBI:49883"/>
    </ligand>
</feature>
<feature type="binding site" evidence="12">
    <location>
        <position position="208"/>
    </location>
    <ligand>
        <name>[4Fe-4S] cluster</name>
        <dbReference type="ChEBI" id="CHEBI:49883"/>
    </ligand>
</feature>
<keyword evidence="3 12" id="KW-0479">Metal-binding</keyword>
<dbReference type="GO" id="GO:0046872">
    <property type="term" value="F:metal ion binding"/>
    <property type="evidence" value="ECO:0007669"/>
    <property type="project" value="UniProtKB-KW"/>
</dbReference>
<evidence type="ECO:0000256" key="3">
    <source>
        <dbReference type="ARBA" id="ARBA00022723"/>
    </source>
</evidence>
<dbReference type="AlphaFoldDB" id="A0A0B7MKB6"/>
<name>A0A0B7MKB6_9FIRM</name>
<comment type="catalytic activity">
    <reaction evidence="12">
        <text>2'-deoxyribonucleotide-(2'-deoxyribose 5'-phosphate)-2'-deoxyribonucleotide-DNA = a 3'-end 2'-deoxyribonucleotide-(2,3-dehydro-2,3-deoxyribose 5'-phosphate)-DNA + a 5'-end 5'-phospho-2'-deoxyribonucleoside-DNA + H(+)</text>
        <dbReference type="Rhea" id="RHEA:66592"/>
        <dbReference type="Rhea" id="RHEA-COMP:13180"/>
        <dbReference type="Rhea" id="RHEA-COMP:16897"/>
        <dbReference type="Rhea" id="RHEA-COMP:17067"/>
        <dbReference type="ChEBI" id="CHEBI:15378"/>
        <dbReference type="ChEBI" id="CHEBI:136412"/>
        <dbReference type="ChEBI" id="CHEBI:157695"/>
        <dbReference type="ChEBI" id="CHEBI:167181"/>
        <dbReference type="EC" id="4.2.99.18"/>
    </reaction>
</comment>
<comment type="cofactor">
    <cofactor evidence="12">
        <name>[4Fe-4S] cluster</name>
        <dbReference type="ChEBI" id="CHEBI:49883"/>
    </cofactor>
    <text evidence="12">Binds 1 [4Fe-4S] cluster.</text>
</comment>
<dbReference type="EC" id="4.2.99.18" evidence="12"/>
<dbReference type="RefSeq" id="WP_044666221.1">
    <property type="nucleotide sequence ID" value="NZ_CDRZ01000291.1"/>
</dbReference>
<dbReference type="Gene3D" id="1.10.340.30">
    <property type="entry name" value="Hypothetical protein, domain 2"/>
    <property type="match status" value="1"/>
</dbReference>
<dbReference type="PROSITE" id="PS01155">
    <property type="entry name" value="ENDONUCLEASE_III_2"/>
    <property type="match status" value="1"/>
</dbReference>
<keyword evidence="5 12" id="KW-0378">Hydrolase</keyword>
<feature type="domain" description="HhH-GPD" evidence="13">
    <location>
        <begin position="52"/>
        <end position="199"/>
    </location>
</feature>
<evidence type="ECO:0000256" key="9">
    <source>
        <dbReference type="ARBA" id="ARBA00023204"/>
    </source>
</evidence>
<dbReference type="GO" id="GO:0006285">
    <property type="term" value="P:base-excision repair, AP site formation"/>
    <property type="evidence" value="ECO:0007669"/>
    <property type="project" value="TreeGrafter"/>
</dbReference>
<evidence type="ECO:0000256" key="10">
    <source>
        <dbReference type="ARBA" id="ARBA00023239"/>
    </source>
</evidence>
<evidence type="ECO:0000313" key="15">
    <source>
        <dbReference type="Proteomes" id="UP000046155"/>
    </source>
</evidence>
<dbReference type="Proteomes" id="UP000046155">
    <property type="component" value="Unassembled WGS sequence"/>
</dbReference>
<organism evidence="14 15">
    <name type="scientific">Syntrophaceticus schinkii</name>
    <dbReference type="NCBI Taxonomy" id="499207"/>
    <lineage>
        <taxon>Bacteria</taxon>
        <taxon>Bacillati</taxon>
        <taxon>Bacillota</taxon>
        <taxon>Clostridia</taxon>
        <taxon>Thermoanaerobacterales</taxon>
        <taxon>Thermoanaerobacterales Family III. Incertae Sedis</taxon>
        <taxon>Syntrophaceticus</taxon>
    </lineage>
</organism>
<keyword evidence="4 12" id="KW-0227">DNA damage</keyword>
<evidence type="ECO:0000256" key="2">
    <source>
        <dbReference type="ARBA" id="ARBA00022485"/>
    </source>
</evidence>
<dbReference type="NCBIfam" id="TIGR01083">
    <property type="entry name" value="nth"/>
    <property type="match status" value="1"/>
</dbReference>
<dbReference type="FunFam" id="1.10.340.30:FF:000001">
    <property type="entry name" value="Endonuclease III"/>
    <property type="match status" value="1"/>
</dbReference>
<keyword evidence="14" id="KW-0255">Endonuclease</keyword>
<dbReference type="FunFam" id="1.10.1670.10:FF:000001">
    <property type="entry name" value="Endonuclease III"/>
    <property type="match status" value="1"/>
</dbReference>
<dbReference type="InterPro" id="IPR011257">
    <property type="entry name" value="DNA_glycosylase"/>
</dbReference>
<keyword evidence="10 12" id="KW-0456">Lyase</keyword>
<dbReference type="SMART" id="SM00525">
    <property type="entry name" value="FES"/>
    <property type="match status" value="1"/>
</dbReference>
<comment type="function">
    <text evidence="12">DNA repair enzyme that has both DNA N-glycosylase activity and AP-lyase activity. The DNA N-glycosylase activity releases various damaged pyrimidines from DNA by cleaving the N-glycosidic bond, leaving an AP (apurinic/apyrimidinic) site. The AP-lyase activity cleaves the phosphodiester bond 3' to the AP site by a beta-elimination, leaving a 3'-terminal unsaturated sugar and a product with a terminal 5'-phosphate.</text>
</comment>
<dbReference type="InterPro" id="IPR004036">
    <property type="entry name" value="Endonuclease-III-like_CS2"/>
</dbReference>
<dbReference type="PIRSF" id="PIRSF001435">
    <property type="entry name" value="Nth"/>
    <property type="match status" value="1"/>
</dbReference>
<dbReference type="Pfam" id="PF00633">
    <property type="entry name" value="HHH"/>
    <property type="match status" value="1"/>
</dbReference>
<keyword evidence="14" id="KW-0540">Nuclease</keyword>
<dbReference type="HAMAP" id="MF_00942">
    <property type="entry name" value="Nth"/>
    <property type="match status" value="1"/>
</dbReference>
<dbReference type="Pfam" id="PF00730">
    <property type="entry name" value="HhH-GPD"/>
    <property type="match status" value="1"/>
</dbReference>
<evidence type="ECO:0000256" key="1">
    <source>
        <dbReference type="ARBA" id="ARBA00008343"/>
    </source>
</evidence>
<comment type="similarity">
    <text evidence="1 12">Belongs to the Nth/MutY family.</text>
</comment>
<keyword evidence="2 12" id="KW-0004">4Fe-4S</keyword>
<keyword evidence="15" id="KW-1185">Reference proteome</keyword>
<dbReference type="GO" id="GO:0003677">
    <property type="term" value="F:DNA binding"/>
    <property type="evidence" value="ECO:0007669"/>
    <property type="project" value="UniProtKB-UniRule"/>
</dbReference>
<keyword evidence="6 12" id="KW-0408">Iron</keyword>
<proteinExistence type="inferred from homology"/>
<evidence type="ECO:0000256" key="4">
    <source>
        <dbReference type="ARBA" id="ARBA00022763"/>
    </source>
</evidence>
<accession>A0A0B7MKB6</accession>